<feature type="signal peptide" evidence="1">
    <location>
        <begin position="1"/>
        <end position="21"/>
    </location>
</feature>
<dbReference type="RefSeq" id="WP_267980907.1">
    <property type="nucleotide sequence ID" value="NZ_JAPQKF010000004.1"/>
</dbReference>
<name>A0ABT7WPR1_9GAMM</name>
<comment type="caution">
    <text evidence="2">The sequence shown here is derived from an EMBL/GenBank/DDBJ whole genome shotgun (WGS) entry which is preliminary data.</text>
</comment>
<feature type="chain" id="PRO_5046234062" evidence="1">
    <location>
        <begin position="22"/>
        <end position="422"/>
    </location>
</feature>
<evidence type="ECO:0000313" key="2">
    <source>
        <dbReference type="EMBL" id="MDN0014655.1"/>
    </source>
</evidence>
<keyword evidence="3" id="KW-1185">Reference proteome</keyword>
<sequence>MKRSNITLAISTLTASLFLTACNNGGGSGSDNNSQPSTPSSYVSETAYVNEADTLKEVPQADSVKVIKYKMPNVLGKTVETSALVYFPTIAPPKDGYRVIVWTHGTLGGADKCAPSNAGLGDRFNDYIAKDLLGQGYVIVAPDYEGLGGEGEHPYLNLPSEAKSAIYAVKAAKEHYGTKLNGAWMSVGQSQGGQASLGVAEYANADASYKGAVAGAPASSLGEIILNVAPAAINGLSQPVAIETYATLLSYAALAGVGITAYEPTFNYQNMFGSAKAKTIADLAKTECLDEIQDEYSKDIQAFIAANPDKKVMDYPGINREEFETDEVVKKFLSDYSQPTTKKLNKPILIVQGVYDTNVPYTVTYDLYDKMSKAGTNVSMIPVPIAPSASAPVVNGSHTGAILYATQTGQLRDFVKLYMPAQ</sequence>
<protein>
    <submittedName>
        <fullName evidence="2">Prolyl oligopeptidase family serine peptidase</fullName>
    </submittedName>
</protein>
<evidence type="ECO:0000313" key="3">
    <source>
        <dbReference type="Proteomes" id="UP001168524"/>
    </source>
</evidence>
<dbReference type="SUPFAM" id="SSF53474">
    <property type="entry name" value="alpha/beta-Hydrolases"/>
    <property type="match status" value="1"/>
</dbReference>
<dbReference type="PANTHER" id="PTHR34853">
    <property type="match status" value="1"/>
</dbReference>
<gene>
    <name evidence="2" type="ORF">QTA56_10490</name>
</gene>
<dbReference type="InterPro" id="IPR029058">
    <property type="entry name" value="AB_hydrolase_fold"/>
</dbReference>
<dbReference type="Proteomes" id="UP001168524">
    <property type="component" value="Unassembled WGS sequence"/>
</dbReference>
<proteinExistence type="predicted"/>
<evidence type="ECO:0000256" key="1">
    <source>
        <dbReference type="SAM" id="SignalP"/>
    </source>
</evidence>
<organism evidence="2 3">
    <name type="scientific">Acinetobacter thutiue</name>
    <dbReference type="NCBI Taxonomy" id="2998078"/>
    <lineage>
        <taxon>Bacteria</taxon>
        <taxon>Pseudomonadati</taxon>
        <taxon>Pseudomonadota</taxon>
        <taxon>Gammaproteobacteria</taxon>
        <taxon>Moraxellales</taxon>
        <taxon>Moraxellaceae</taxon>
        <taxon>Acinetobacter</taxon>
    </lineage>
</organism>
<accession>A0ABT7WPR1</accession>
<dbReference type="Gene3D" id="3.40.50.1820">
    <property type="entry name" value="alpha/beta hydrolase"/>
    <property type="match status" value="1"/>
</dbReference>
<dbReference type="Pfam" id="PF03583">
    <property type="entry name" value="LIP"/>
    <property type="match status" value="1"/>
</dbReference>
<reference evidence="2" key="1">
    <citation type="submission" date="2023-06" db="EMBL/GenBank/DDBJ databases">
        <title>Two novel species of Acinetobacter isolated from motorbike repairing workshop in Vietnam.</title>
        <authorList>
            <person name="Le N.T.T."/>
        </authorList>
    </citation>
    <scope>NUCLEOTIDE SEQUENCE</scope>
    <source>
        <strain evidence="2">VNH17</strain>
    </source>
</reference>
<dbReference type="InterPro" id="IPR005152">
    <property type="entry name" value="Lipase_secreted"/>
</dbReference>
<dbReference type="PROSITE" id="PS51257">
    <property type="entry name" value="PROKAR_LIPOPROTEIN"/>
    <property type="match status" value="1"/>
</dbReference>
<keyword evidence="1" id="KW-0732">Signal</keyword>
<dbReference type="EMBL" id="JAUDZE010000004">
    <property type="protein sequence ID" value="MDN0014655.1"/>
    <property type="molecule type" value="Genomic_DNA"/>
</dbReference>
<dbReference type="PIRSF" id="PIRSF029171">
    <property type="entry name" value="Esterase_LipA"/>
    <property type="match status" value="1"/>
</dbReference>
<dbReference type="PANTHER" id="PTHR34853:SF1">
    <property type="entry name" value="LIPASE 5"/>
    <property type="match status" value="1"/>
</dbReference>